<dbReference type="InterPro" id="IPR001461">
    <property type="entry name" value="Aspartic_peptidase_A1"/>
</dbReference>
<dbReference type="CDD" id="cd06097">
    <property type="entry name" value="Aspergillopepsin_like"/>
    <property type="match status" value="1"/>
</dbReference>
<organism evidence="9 10">
    <name type="scientific">Fusarium langsethiae</name>
    <dbReference type="NCBI Taxonomy" id="179993"/>
    <lineage>
        <taxon>Eukaryota</taxon>
        <taxon>Fungi</taxon>
        <taxon>Dikarya</taxon>
        <taxon>Ascomycota</taxon>
        <taxon>Pezizomycotina</taxon>
        <taxon>Sordariomycetes</taxon>
        <taxon>Hypocreomycetidae</taxon>
        <taxon>Hypocreales</taxon>
        <taxon>Nectriaceae</taxon>
        <taxon>Fusarium</taxon>
    </lineage>
</organism>
<dbReference type="GO" id="GO:0004190">
    <property type="term" value="F:aspartic-type endopeptidase activity"/>
    <property type="evidence" value="ECO:0007669"/>
    <property type="project" value="UniProtKB-KW"/>
</dbReference>
<evidence type="ECO:0000313" key="10">
    <source>
        <dbReference type="Proteomes" id="UP000037904"/>
    </source>
</evidence>
<dbReference type="Pfam" id="PF00026">
    <property type="entry name" value="Asp"/>
    <property type="match status" value="1"/>
</dbReference>
<dbReference type="EMBL" id="JXCE01000171">
    <property type="protein sequence ID" value="KPA39786.1"/>
    <property type="molecule type" value="Genomic_DNA"/>
</dbReference>
<dbReference type="FunFam" id="2.40.70.10:FF:000026">
    <property type="entry name" value="Endothiapepsin"/>
    <property type="match status" value="1"/>
</dbReference>
<evidence type="ECO:0000313" key="9">
    <source>
        <dbReference type="EMBL" id="KPA39786.1"/>
    </source>
</evidence>
<dbReference type="PANTHER" id="PTHR47966">
    <property type="entry name" value="BETA-SITE APP-CLEAVING ENZYME, ISOFORM A-RELATED"/>
    <property type="match status" value="1"/>
</dbReference>
<dbReference type="GO" id="GO:0006508">
    <property type="term" value="P:proteolysis"/>
    <property type="evidence" value="ECO:0007669"/>
    <property type="project" value="UniProtKB-KW"/>
</dbReference>
<keyword evidence="7" id="KW-0732">Signal</keyword>
<dbReference type="FunFam" id="2.40.70.10:FF:000024">
    <property type="entry name" value="Endothiapepsin"/>
    <property type="match status" value="1"/>
</dbReference>
<feature type="active site" evidence="5">
    <location>
        <position position="104"/>
    </location>
</feature>
<evidence type="ECO:0000256" key="1">
    <source>
        <dbReference type="ARBA" id="ARBA00007447"/>
    </source>
</evidence>
<comment type="similarity">
    <text evidence="1 6">Belongs to the peptidase A1 family.</text>
</comment>
<feature type="active site" evidence="5">
    <location>
        <position position="287"/>
    </location>
</feature>
<evidence type="ECO:0000256" key="6">
    <source>
        <dbReference type="RuleBase" id="RU000454"/>
    </source>
</evidence>
<protein>
    <submittedName>
        <fullName evidence="9">Endothiapepsin</fullName>
    </submittedName>
</protein>
<evidence type="ECO:0000256" key="3">
    <source>
        <dbReference type="ARBA" id="ARBA00022750"/>
    </source>
</evidence>
<name>A0A0M9EUJ4_FUSLA</name>
<dbReference type="PROSITE" id="PS00141">
    <property type="entry name" value="ASP_PROTEASE"/>
    <property type="match status" value="1"/>
</dbReference>
<dbReference type="SUPFAM" id="SSF50630">
    <property type="entry name" value="Acid proteases"/>
    <property type="match status" value="1"/>
</dbReference>
<dbReference type="Gene3D" id="2.40.70.10">
    <property type="entry name" value="Acid Proteases"/>
    <property type="match status" value="2"/>
</dbReference>
<reference evidence="9 10" key="1">
    <citation type="submission" date="2015-04" db="EMBL/GenBank/DDBJ databases">
        <title>The draft genome sequence of Fusarium langsethiae, a T-2/HT-2 mycotoxin producer.</title>
        <authorList>
            <person name="Lysoe E."/>
            <person name="Divon H.H."/>
            <person name="Terzi V."/>
            <person name="Orru L."/>
            <person name="Lamontanara A."/>
            <person name="Kolseth A.-K."/>
            <person name="Frandsen R.J."/>
            <person name="Nielsen K."/>
            <person name="Thrane U."/>
        </authorList>
    </citation>
    <scope>NUCLEOTIDE SEQUENCE [LARGE SCALE GENOMIC DNA]</scope>
    <source>
        <strain evidence="9 10">Fl201059</strain>
    </source>
</reference>
<dbReference type="PROSITE" id="PS51767">
    <property type="entry name" value="PEPTIDASE_A1"/>
    <property type="match status" value="1"/>
</dbReference>
<dbReference type="InterPro" id="IPR001969">
    <property type="entry name" value="Aspartic_peptidase_AS"/>
</dbReference>
<feature type="domain" description="Peptidase A1" evidence="8">
    <location>
        <begin position="86"/>
        <end position="414"/>
    </location>
</feature>
<evidence type="ECO:0000256" key="4">
    <source>
        <dbReference type="ARBA" id="ARBA00022801"/>
    </source>
</evidence>
<dbReference type="OrthoDB" id="2747330at2759"/>
<keyword evidence="4 6" id="KW-0378">Hydrolase</keyword>
<gene>
    <name evidence="9" type="ORF">FLAG1_07362</name>
</gene>
<proteinExistence type="inferred from homology"/>
<dbReference type="InterPro" id="IPR021109">
    <property type="entry name" value="Peptidase_aspartic_dom_sf"/>
</dbReference>
<dbReference type="InterPro" id="IPR033121">
    <property type="entry name" value="PEPTIDASE_A1"/>
</dbReference>
<evidence type="ECO:0000256" key="2">
    <source>
        <dbReference type="ARBA" id="ARBA00022670"/>
    </source>
</evidence>
<dbReference type="AlphaFoldDB" id="A0A0M9EUJ4"/>
<dbReference type="InterPro" id="IPR034163">
    <property type="entry name" value="Aspergillopepsin-like_cat_dom"/>
</dbReference>
<evidence type="ECO:0000256" key="5">
    <source>
        <dbReference type="PIRSR" id="PIRSR601461-1"/>
    </source>
</evidence>
<sequence length="423" mass="44899">MRFSSLLTSGLASFPLVAGHPTVTPTEHSVQQVRNPIYKRDGIAALLKVHRKYHIDLPDYLAASALARRDGTGSITNRPIDDDAEWLTPVQIGNPPRTFQMDLDTGSSDLWVHGSQSAAAGGSRTRYNSTASKSCEEMSDSKWLIEYGDGSGASGHVVKDTVSIGGLSVQAQAVQVADKVHDSFAQQQNVDGLVGLGFHSINTVIPKKQKTFFENAKDDHGAAVFTADLQHDAPGTYTFGIINKTAYTGDITYTDVDPSSGMWMFTSVGFTVGDGKLNKRSISAIADTGTSLIWLPDDINKAYYSQVDGAKVDKIAGGYVFPCDAKLPDFTVVVSGSSTGITVPGAYMNFAPLEGPKPVGAGQRAKRSDKSSGSGTCFGGLQSSSGSGLNIIGDVALKAAFVVFDADKRRIGFAKKKTLRGDK</sequence>
<keyword evidence="3 6" id="KW-0064">Aspartyl protease</keyword>
<keyword evidence="10" id="KW-1185">Reference proteome</keyword>
<dbReference type="PANTHER" id="PTHR47966:SF1">
    <property type="entry name" value="ASPARTYL PROTEINASE"/>
    <property type="match status" value="1"/>
</dbReference>
<dbReference type="Proteomes" id="UP000037904">
    <property type="component" value="Unassembled WGS sequence"/>
</dbReference>
<keyword evidence="2 6" id="KW-0645">Protease</keyword>
<feature type="chain" id="PRO_5005835152" evidence="7">
    <location>
        <begin position="20"/>
        <end position="423"/>
    </location>
</feature>
<dbReference type="PRINTS" id="PR00792">
    <property type="entry name" value="PEPSIN"/>
</dbReference>
<evidence type="ECO:0000259" key="8">
    <source>
        <dbReference type="PROSITE" id="PS51767"/>
    </source>
</evidence>
<comment type="caution">
    <text evidence="9">The sequence shown here is derived from an EMBL/GenBank/DDBJ whole genome shotgun (WGS) entry which is preliminary data.</text>
</comment>
<evidence type="ECO:0000256" key="7">
    <source>
        <dbReference type="SAM" id="SignalP"/>
    </source>
</evidence>
<accession>A0A0M9EUJ4</accession>
<feature type="signal peptide" evidence="7">
    <location>
        <begin position="1"/>
        <end position="19"/>
    </location>
</feature>